<evidence type="ECO:0000256" key="3">
    <source>
        <dbReference type="ARBA" id="ARBA00022949"/>
    </source>
</evidence>
<proteinExistence type="inferred from homology"/>
<gene>
    <name evidence="7" type="ORF">V9T40_012669</name>
</gene>
<evidence type="ECO:0008006" key="9">
    <source>
        <dbReference type="Google" id="ProtNLM"/>
    </source>
</evidence>
<evidence type="ECO:0000256" key="4">
    <source>
        <dbReference type="ARBA" id="ARBA00023054"/>
    </source>
</evidence>
<evidence type="ECO:0000313" key="8">
    <source>
        <dbReference type="Proteomes" id="UP001367676"/>
    </source>
</evidence>
<evidence type="ECO:0000256" key="2">
    <source>
        <dbReference type="ARBA" id="ARBA00009052"/>
    </source>
</evidence>
<dbReference type="PANTHER" id="PTHR13546:SF15">
    <property type="entry name" value="CCDC85"/>
    <property type="match status" value="1"/>
</dbReference>
<feature type="region of interest" description="Disordered" evidence="6">
    <location>
        <begin position="1"/>
        <end position="56"/>
    </location>
</feature>
<dbReference type="EMBL" id="JBBCAQ010000036">
    <property type="protein sequence ID" value="KAK7576383.1"/>
    <property type="molecule type" value="Genomic_DNA"/>
</dbReference>
<keyword evidence="4 5" id="KW-0175">Coiled coil</keyword>
<dbReference type="InterPro" id="IPR019359">
    <property type="entry name" value="CCDC85"/>
</dbReference>
<feature type="coiled-coil region" evidence="5">
    <location>
        <begin position="131"/>
        <end position="158"/>
    </location>
</feature>
<sequence length="392" mass="44626">MSSSTNKSAQRNLNHPTLKVDALPSGPPQYRPPPQPQPSKSQNHFYSNNGTTSPTINAEEYNQFHPINDVNRYHTGERPPYITSGIDLSRYPPPPGSVPHMSQPDNSHSQEMLKFVRKSEIDNARYMAEQIRKMSAEIRSLKEANLRLNDDNQELRDLCCFLDDDRQRGRKLAREWQRFGRYTASVMRQEVSAYQNKLKELDNKQQELIKDNLELKELCLYLDEERNGNCRSCGAGLRRDEGDGSSSGTNVDESSAMPSSSAHSQGSQGNQLFSDEAELNTSNYIQQLESRIKLLEDEKQLLLTKMKLNSDSASFNSAEKCWKSDGQEYGTRPEAVVQALHVLEVKEKLENDVGSDPDLNSEELDNGEKALLREMCNVVWRKLEEVSLENRR</sequence>
<dbReference type="PANTHER" id="PTHR13546">
    <property type="entry name" value="RE60986P"/>
    <property type="match status" value="1"/>
</dbReference>
<protein>
    <recommendedName>
        <fullName evidence="9">Coiled-coil domain-containing protein 85C</fullName>
    </recommendedName>
</protein>
<dbReference type="GO" id="GO:0005912">
    <property type="term" value="C:adherens junction"/>
    <property type="evidence" value="ECO:0007669"/>
    <property type="project" value="UniProtKB-SubCell"/>
</dbReference>
<feature type="region of interest" description="Disordered" evidence="6">
    <location>
        <begin position="233"/>
        <end position="271"/>
    </location>
</feature>
<feature type="compositionally biased region" description="Pro residues" evidence="6">
    <location>
        <begin position="25"/>
        <end position="37"/>
    </location>
</feature>
<comment type="caution">
    <text evidence="7">The sequence shown here is derived from an EMBL/GenBank/DDBJ whole genome shotgun (WGS) entry which is preliminary data.</text>
</comment>
<keyword evidence="8" id="KW-1185">Reference proteome</keyword>
<organism evidence="7 8">
    <name type="scientific">Parthenolecanium corni</name>
    <dbReference type="NCBI Taxonomy" id="536013"/>
    <lineage>
        <taxon>Eukaryota</taxon>
        <taxon>Metazoa</taxon>
        <taxon>Ecdysozoa</taxon>
        <taxon>Arthropoda</taxon>
        <taxon>Hexapoda</taxon>
        <taxon>Insecta</taxon>
        <taxon>Pterygota</taxon>
        <taxon>Neoptera</taxon>
        <taxon>Paraneoptera</taxon>
        <taxon>Hemiptera</taxon>
        <taxon>Sternorrhyncha</taxon>
        <taxon>Coccoidea</taxon>
        <taxon>Coccidae</taxon>
        <taxon>Parthenolecanium</taxon>
    </lineage>
</organism>
<reference evidence="7 8" key="1">
    <citation type="submission" date="2024-03" db="EMBL/GenBank/DDBJ databases">
        <title>Adaptation during the transition from Ophiocordyceps entomopathogen to insect associate is accompanied by gene loss and intensified selection.</title>
        <authorList>
            <person name="Ward C.M."/>
            <person name="Onetto C.A."/>
            <person name="Borneman A.R."/>
        </authorList>
    </citation>
    <scope>NUCLEOTIDE SEQUENCE [LARGE SCALE GENOMIC DNA]</scope>
    <source>
        <strain evidence="7">AWRI1</strain>
        <tissue evidence="7">Single Adult Female</tissue>
    </source>
</reference>
<dbReference type="AlphaFoldDB" id="A0AAN9TBJ2"/>
<comment type="similarity">
    <text evidence="2">Belongs to the CCDC85 family.</text>
</comment>
<dbReference type="Proteomes" id="UP001367676">
    <property type="component" value="Unassembled WGS sequence"/>
</dbReference>
<evidence type="ECO:0000256" key="1">
    <source>
        <dbReference type="ARBA" id="ARBA00004536"/>
    </source>
</evidence>
<name>A0AAN9TBJ2_9HEMI</name>
<feature type="compositionally biased region" description="Polar residues" evidence="6">
    <location>
        <begin position="1"/>
        <end position="15"/>
    </location>
</feature>
<feature type="compositionally biased region" description="Polar residues" evidence="6">
    <location>
        <begin position="244"/>
        <end position="253"/>
    </location>
</feature>
<evidence type="ECO:0000256" key="6">
    <source>
        <dbReference type="SAM" id="MobiDB-lite"/>
    </source>
</evidence>
<accession>A0AAN9TBJ2</accession>
<feature type="coiled-coil region" evidence="5">
    <location>
        <begin position="184"/>
        <end position="218"/>
    </location>
</feature>
<feature type="compositionally biased region" description="Polar residues" evidence="6">
    <location>
        <begin position="43"/>
        <end position="56"/>
    </location>
</feature>
<evidence type="ECO:0000313" key="7">
    <source>
        <dbReference type="EMBL" id="KAK7576383.1"/>
    </source>
</evidence>
<comment type="subcellular location">
    <subcellularLocation>
        <location evidence="1">Cell junction</location>
        <location evidence="1">Adherens junction</location>
    </subcellularLocation>
</comment>
<keyword evidence="3" id="KW-0965">Cell junction</keyword>
<feature type="compositionally biased region" description="Low complexity" evidence="6">
    <location>
        <begin position="254"/>
        <end position="269"/>
    </location>
</feature>
<dbReference type="Pfam" id="PF10226">
    <property type="entry name" value="CCDC85"/>
    <property type="match status" value="1"/>
</dbReference>
<evidence type="ECO:0000256" key="5">
    <source>
        <dbReference type="SAM" id="Coils"/>
    </source>
</evidence>
<feature type="region of interest" description="Disordered" evidence="6">
    <location>
        <begin position="70"/>
        <end position="107"/>
    </location>
</feature>